<proteinExistence type="predicted"/>
<comment type="caution">
    <text evidence="2">The sequence shown here is derived from an EMBL/GenBank/DDBJ whole genome shotgun (WGS) entry which is preliminary data.</text>
</comment>
<reference evidence="2" key="1">
    <citation type="submission" date="2009-10" db="EMBL/GenBank/DDBJ databases">
        <title>Diversity of trophic interactions inside an arsenic-rich microbial ecosystem.</title>
        <authorList>
            <person name="Bertin P.N."/>
            <person name="Heinrich-Salmeron A."/>
            <person name="Pelletier E."/>
            <person name="Goulhen-Chollet F."/>
            <person name="Arsene-Ploetze F."/>
            <person name="Gallien S."/>
            <person name="Calteau A."/>
            <person name="Vallenet D."/>
            <person name="Casiot C."/>
            <person name="Chane-Woon-Ming B."/>
            <person name="Giloteaux L."/>
            <person name="Barakat M."/>
            <person name="Bonnefoy V."/>
            <person name="Bruneel O."/>
            <person name="Chandler M."/>
            <person name="Cleiss J."/>
            <person name="Duran R."/>
            <person name="Elbaz-Poulichet F."/>
            <person name="Fonknechten N."/>
            <person name="Lauga B."/>
            <person name="Mornico D."/>
            <person name="Ortet P."/>
            <person name="Schaeffer C."/>
            <person name="Siguier P."/>
            <person name="Alexander Thil Smith A."/>
            <person name="Van Dorsselaer A."/>
            <person name="Weissenbach J."/>
            <person name="Medigue C."/>
            <person name="Le Paslier D."/>
        </authorList>
    </citation>
    <scope>NUCLEOTIDE SEQUENCE</scope>
</reference>
<evidence type="ECO:0000313" key="2">
    <source>
        <dbReference type="EMBL" id="CBH76383.1"/>
    </source>
</evidence>
<dbReference type="EMBL" id="CABL01000019">
    <property type="protein sequence ID" value="CBH76383.1"/>
    <property type="molecule type" value="Genomic_DNA"/>
</dbReference>
<accession>E6PIU2</accession>
<name>E6PIU2_9ZZZZ</name>
<gene>
    <name evidence="2" type="ORF">CARN1_0863</name>
</gene>
<keyword evidence="1" id="KW-1133">Transmembrane helix</keyword>
<keyword evidence="1" id="KW-0472">Membrane</keyword>
<sequence length="56" mass="6168">MLFILGPIVLVVFILGLFIANRNEKRWTHMGLLVAASLLIIIGVIYFAIGHGGTHH</sequence>
<protein>
    <submittedName>
        <fullName evidence="2">Major facilitator superfamily MFS_1</fullName>
    </submittedName>
</protein>
<keyword evidence="1" id="KW-0812">Transmembrane</keyword>
<dbReference type="AlphaFoldDB" id="E6PIU2"/>
<feature type="transmembrane region" description="Helical" evidence="1">
    <location>
        <begin position="30"/>
        <end position="49"/>
    </location>
</feature>
<organism evidence="2">
    <name type="scientific">mine drainage metagenome</name>
    <dbReference type="NCBI Taxonomy" id="410659"/>
    <lineage>
        <taxon>unclassified sequences</taxon>
        <taxon>metagenomes</taxon>
        <taxon>ecological metagenomes</taxon>
    </lineage>
</organism>
<evidence type="ECO:0000256" key="1">
    <source>
        <dbReference type="SAM" id="Phobius"/>
    </source>
</evidence>